<dbReference type="PROSITE" id="PS51257">
    <property type="entry name" value="PROKAR_LIPOPROTEIN"/>
    <property type="match status" value="1"/>
</dbReference>
<evidence type="ECO:0000256" key="1">
    <source>
        <dbReference type="SAM" id="MobiDB-lite"/>
    </source>
</evidence>
<feature type="compositionally biased region" description="Basic and acidic residues" evidence="1">
    <location>
        <begin position="154"/>
        <end position="171"/>
    </location>
</feature>
<feature type="region of interest" description="Disordered" evidence="1">
    <location>
        <begin position="654"/>
        <end position="690"/>
    </location>
</feature>
<dbReference type="AlphaFoldDB" id="A0A835TQJ6"/>
<dbReference type="OrthoDB" id="2414723at2759"/>
<evidence type="ECO:0000313" key="2">
    <source>
        <dbReference type="EMBL" id="KAG2443505.1"/>
    </source>
</evidence>
<feature type="compositionally biased region" description="Low complexity" evidence="1">
    <location>
        <begin position="290"/>
        <end position="309"/>
    </location>
</feature>
<feature type="compositionally biased region" description="Basic residues" evidence="1">
    <location>
        <begin position="382"/>
        <end position="399"/>
    </location>
</feature>
<name>A0A835TQJ6_CHLIN</name>
<proteinExistence type="predicted"/>
<protein>
    <recommendedName>
        <fullName evidence="4">Potassium channel tetramerisation-type BTB domain-containing protein</fullName>
    </recommendedName>
</protein>
<feature type="compositionally biased region" description="Low complexity" evidence="1">
    <location>
        <begin position="667"/>
        <end position="690"/>
    </location>
</feature>
<feature type="region of interest" description="Disordered" evidence="1">
    <location>
        <begin position="284"/>
        <end position="309"/>
    </location>
</feature>
<feature type="region of interest" description="Disordered" evidence="1">
    <location>
        <begin position="826"/>
        <end position="872"/>
    </location>
</feature>
<feature type="compositionally biased region" description="Basic residues" evidence="1">
    <location>
        <begin position="417"/>
        <end position="426"/>
    </location>
</feature>
<dbReference type="InterPro" id="IPR011333">
    <property type="entry name" value="SKP1/BTB/POZ_sf"/>
</dbReference>
<dbReference type="EMBL" id="JAEHOC010000003">
    <property type="protein sequence ID" value="KAG2443505.1"/>
    <property type="molecule type" value="Genomic_DNA"/>
</dbReference>
<feature type="region of interest" description="Disordered" evidence="1">
    <location>
        <begin position="446"/>
        <end position="615"/>
    </location>
</feature>
<feature type="compositionally biased region" description="Low complexity" evidence="1">
    <location>
        <begin position="597"/>
        <end position="606"/>
    </location>
</feature>
<feature type="compositionally biased region" description="Polar residues" evidence="1">
    <location>
        <begin position="92"/>
        <end position="106"/>
    </location>
</feature>
<evidence type="ECO:0000313" key="3">
    <source>
        <dbReference type="Proteomes" id="UP000650467"/>
    </source>
</evidence>
<feature type="region of interest" description="Disordered" evidence="1">
    <location>
        <begin position="219"/>
        <end position="255"/>
    </location>
</feature>
<feature type="compositionally biased region" description="Low complexity" evidence="1">
    <location>
        <begin position="826"/>
        <end position="841"/>
    </location>
</feature>
<evidence type="ECO:0008006" key="4">
    <source>
        <dbReference type="Google" id="ProtNLM"/>
    </source>
</evidence>
<accession>A0A835TQJ6</accession>
<organism evidence="2 3">
    <name type="scientific">Chlamydomonas incerta</name>
    <dbReference type="NCBI Taxonomy" id="51695"/>
    <lineage>
        <taxon>Eukaryota</taxon>
        <taxon>Viridiplantae</taxon>
        <taxon>Chlorophyta</taxon>
        <taxon>core chlorophytes</taxon>
        <taxon>Chlorophyceae</taxon>
        <taxon>CS clade</taxon>
        <taxon>Chlamydomonadales</taxon>
        <taxon>Chlamydomonadaceae</taxon>
        <taxon>Chlamydomonas</taxon>
    </lineage>
</organism>
<dbReference type="SUPFAM" id="SSF54695">
    <property type="entry name" value="POZ domain"/>
    <property type="match status" value="1"/>
</dbReference>
<keyword evidence="3" id="KW-1185">Reference proteome</keyword>
<feature type="compositionally biased region" description="Low complexity" evidence="1">
    <location>
        <begin position="511"/>
        <end position="548"/>
    </location>
</feature>
<feature type="compositionally biased region" description="Low complexity" evidence="1">
    <location>
        <begin position="219"/>
        <end position="248"/>
    </location>
</feature>
<dbReference type="Gene3D" id="3.30.710.10">
    <property type="entry name" value="Potassium Channel Kv1.1, Chain A"/>
    <property type="match status" value="1"/>
</dbReference>
<reference evidence="2" key="1">
    <citation type="journal article" date="2020" name="bioRxiv">
        <title>Comparative genomics of Chlamydomonas.</title>
        <authorList>
            <person name="Craig R.J."/>
            <person name="Hasan A.R."/>
            <person name="Ness R.W."/>
            <person name="Keightley P.D."/>
        </authorList>
    </citation>
    <scope>NUCLEOTIDE SEQUENCE</scope>
    <source>
        <strain evidence="2">SAG 7.73</strain>
    </source>
</reference>
<feature type="region of interest" description="Disordered" evidence="1">
    <location>
        <begin position="788"/>
        <end position="814"/>
    </location>
</feature>
<feature type="region of interest" description="Disordered" evidence="1">
    <location>
        <begin position="50"/>
        <end position="184"/>
    </location>
</feature>
<feature type="compositionally biased region" description="Low complexity" evidence="1">
    <location>
        <begin position="115"/>
        <end position="140"/>
    </location>
</feature>
<sequence>MTRALGRLHGGTRVRSAPVRLLSTSAVTAACGHGARSRAAPLRVCAVLQQPRRASSAPHDPPHHQQQHHKQQHQQNLHQQQQQPKAGRACDSSRSSTTSHQLQQRPRFQGHRQHPAAAAAAAPAAAHIQIRQQQQQQQQQPLPSAGNDASDSGAVRRESRHQGRFGRREEAGAAGQLQLQPEPEVEQELELCVGGRVMRASRVTLLQVPGSRLAAMFDAGSGSSSSSAAGSSSTASSTSTSSSSSSASHGSLRRDSAGRVCLDVQPELFERVLGYLVQLRTARERRAPHQGAGAQGRVAQGGELQQQPQQVQLPRLPEVAAADQPALRRLLSLLGLLPFTTTTTTTTTAASSAAALTAAASTAAAPTAAGSGAGAGAGSARSARHPHPHRHHHQHHQHQQHSQPQRQWHAADDAARARRQQQKQKRTAAAAMPFPAAPAAAAAGDIGGFATTSGTDQPLHRHRHQQPASHQPSRQGAATAGGPPGPQGPRLHSNVVPFRRHRRAGAGSDSQGPPQQQQPQPQQEEEAAAGTAGVRAAGSHSSSRAGVACPAATAGYSRRGRGEALWPGEPPAPLGDAPAAGRRRNRGGGGGPRHLSPPAAGGPTAARGGGGGGGGGASAAVSQLYYISTEFSEARGLKVAVHTEQDLRASFDAADAADDAEKQQQRGGSSSSSSSDSSNSSSSDSGGASPASAAAAAAAAAAGSFDMFVDTTYGGGGVTAAASAAAAAAGGLLGPQSQQQLLSMTFVSRRPLPAGGVFLGLTSAAQLDRRGAAIPCYGWKSNGCTYNDGAQQQGRASSPQQQRPPRRRSAAVDSLGSLDETIFGPIAGSSSSRSLSPGPMSADGLSEASEVEGKATGAEVEPEPEPELEPQAPLWAKGDSVELLLRAGGRHCQLVLKVNGRTVDVINRLPLLRNWCWYLGLWAGGDVSAAAVSAAVLQRDQYAVYWGDYCVRRFL</sequence>
<gene>
    <name evidence="2" type="ORF">HXX76_001858</name>
</gene>
<dbReference type="Proteomes" id="UP000650467">
    <property type="component" value="Unassembled WGS sequence"/>
</dbReference>
<feature type="compositionally biased region" description="Low complexity" evidence="1">
    <location>
        <begin position="73"/>
        <end position="83"/>
    </location>
</feature>
<feature type="compositionally biased region" description="Low complexity" evidence="1">
    <location>
        <begin position="789"/>
        <end position="803"/>
    </location>
</feature>
<feature type="region of interest" description="Disordered" evidence="1">
    <location>
        <begin position="367"/>
        <end position="432"/>
    </location>
</feature>
<comment type="caution">
    <text evidence="2">The sequence shown here is derived from an EMBL/GenBank/DDBJ whole genome shotgun (WGS) entry which is preliminary data.</text>
</comment>